<gene>
    <name evidence="2" type="ORF">ACIBP5_16600</name>
</gene>
<dbReference type="Proteomes" id="UP001612928">
    <property type="component" value="Unassembled WGS sequence"/>
</dbReference>
<sequence>MTRTSPYVGSVTMRKVAEHLGVEAMSLHHHVADKDEILDGIVDLDRRPRARHPPRAGAAARRATARDVN</sequence>
<dbReference type="InterPro" id="IPR009057">
    <property type="entry name" value="Homeodomain-like_sf"/>
</dbReference>
<organism evidence="2 3">
    <name type="scientific">Nonomuraea indica</name>
    <dbReference type="NCBI Taxonomy" id="1581193"/>
    <lineage>
        <taxon>Bacteria</taxon>
        <taxon>Bacillati</taxon>
        <taxon>Actinomycetota</taxon>
        <taxon>Actinomycetes</taxon>
        <taxon>Streptosporangiales</taxon>
        <taxon>Streptosporangiaceae</taxon>
        <taxon>Nonomuraea</taxon>
    </lineage>
</organism>
<feature type="region of interest" description="Disordered" evidence="1">
    <location>
        <begin position="45"/>
        <end position="69"/>
    </location>
</feature>
<evidence type="ECO:0000313" key="2">
    <source>
        <dbReference type="EMBL" id="MFI7441577.1"/>
    </source>
</evidence>
<proteinExistence type="predicted"/>
<dbReference type="RefSeq" id="WP_397021504.1">
    <property type="nucleotide sequence ID" value="NZ_JBITMB010000004.1"/>
</dbReference>
<accession>A0ABW8A687</accession>
<evidence type="ECO:0000256" key="1">
    <source>
        <dbReference type="SAM" id="MobiDB-lite"/>
    </source>
</evidence>
<dbReference type="EMBL" id="JBITMB010000004">
    <property type="protein sequence ID" value="MFI7441577.1"/>
    <property type="molecule type" value="Genomic_DNA"/>
</dbReference>
<evidence type="ECO:0000313" key="3">
    <source>
        <dbReference type="Proteomes" id="UP001612928"/>
    </source>
</evidence>
<dbReference type="SUPFAM" id="SSF46689">
    <property type="entry name" value="Homeodomain-like"/>
    <property type="match status" value="1"/>
</dbReference>
<protein>
    <submittedName>
        <fullName evidence="2">TetR/AcrR family transcriptional regulator</fullName>
    </submittedName>
</protein>
<dbReference type="Gene3D" id="1.10.357.10">
    <property type="entry name" value="Tetracycline Repressor, domain 2"/>
    <property type="match status" value="1"/>
</dbReference>
<name>A0ABW8A687_9ACTN</name>
<keyword evidence="3" id="KW-1185">Reference proteome</keyword>
<comment type="caution">
    <text evidence="2">The sequence shown here is derived from an EMBL/GenBank/DDBJ whole genome shotgun (WGS) entry which is preliminary data.</text>
</comment>
<reference evidence="2 3" key="1">
    <citation type="submission" date="2024-10" db="EMBL/GenBank/DDBJ databases">
        <title>The Natural Products Discovery Center: Release of the First 8490 Sequenced Strains for Exploring Actinobacteria Biosynthetic Diversity.</title>
        <authorList>
            <person name="Kalkreuter E."/>
            <person name="Kautsar S.A."/>
            <person name="Yang D."/>
            <person name="Bader C.D."/>
            <person name="Teijaro C.N."/>
            <person name="Fluegel L."/>
            <person name="Davis C.M."/>
            <person name="Simpson J.R."/>
            <person name="Lauterbach L."/>
            <person name="Steele A.D."/>
            <person name="Gui C."/>
            <person name="Meng S."/>
            <person name="Li G."/>
            <person name="Viehrig K."/>
            <person name="Ye F."/>
            <person name="Su P."/>
            <person name="Kiefer A.F."/>
            <person name="Nichols A."/>
            <person name="Cepeda A.J."/>
            <person name="Yan W."/>
            <person name="Fan B."/>
            <person name="Jiang Y."/>
            <person name="Adhikari A."/>
            <person name="Zheng C.-J."/>
            <person name="Schuster L."/>
            <person name="Cowan T.M."/>
            <person name="Smanski M.J."/>
            <person name="Chevrette M.G."/>
            <person name="De Carvalho L.P.S."/>
            <person name="Shen B."/>
        </authorList>
    </citation>
    <scope>NUCLEOTIDE SEQUENCE [LARGE SCALE GENOMIC DNA]</scope>
    <source>
        <strain evidence="2 3">NPDC049503</strain>
    </source>
</reference>